<dbReference type="InterPro" id="IPR037066">
    <property type="entry name" value="Plug_dom_sf"/>
</dbReference>
<keyword evidence="2 8" id="KW-0813">Transport</keyword>
<comment type="subcellular location">
    <subcellularLocation>
        <location evidence="1 8">Cell outer membrane</location>
        <topology evidence="1 8">Multi-pass membrane protein</topology>
    </subcellularLocation>
</comment>
<sequence length="1037" mass="113565">MAQTISVTGKVLDAKTGEAIIGATVKEKGTQKGAVTDVNGTFNLNVASSAVLQVSYIGYATMETPATGGKPLIIKLIRGNNDLNEVIVVGYGTQKKPTITGAVEVVTAKAFEDRAVTNVGLSLQGQTPGLLVTRSSPRPGNEGLAFQIRGATSVNGGSPLIVVDGVPVINYQSFQNMNPDDIESISVLKDASASIYGANGANGVILVTTKKGKGRNGSPKVDYTGNLRFTTDGIKGYSASAQQYAQIWLDANKEETTPNWWGWDTQANMQKLANGYEGIITTRYWGDAYVGKGNRIDEMFARRYSYQHNLSIANNTDRTSYRISAGYADNQATLATAYDGQKQYNFRLNYEYKLSDRIKLTTDYSFIDAKTSSPSVGLGSNLYANDMPFWPAKNPYGEWNANFGNVGNRNAAATTADGGRNNINDFTNRLDLAATIGIVKNLDFIGTVNFQDEQYRQEIYHTPVQLYDWYGNKSQEANQETTQSTGNPGYVTTSNHVFSQYYSALLKYGKSIGSHNFSATGGIEAKKYNYQNLSARRIYFTDNGVEDLNLADPTVQDNSGGKGHSGTYSYLLRANYNYAEKYLLELLGRDDGASNFAPGYQFIKYGGGSLGWAFTKEDFLKGITSIVNFGKVRASYGISGNNAGVGAYNYLVGVNNGTAVLGNPPAKQTTSYLSNNDIFSNTTTWESVSQKDIGIDLNFLNNRLSTTYDYYIKENNHMLQSTQRPALLGGSSPLTNSGQLSVKGWEFTIGWNDHAGDFNYNVRLNIGNSKSLLKKLENADAYSAGKNNFVNGYPLHSWFLQKTGGYFQSQAEVDAYYAKYGAGGGLISRVPPSGSSALRPGDTKIIDVNGDGILSNGGGNVNGNTSDLVYMGDGDAHYQFGINLGGSWKGLDFNAFFQGVGKQLIMRQGYLAYPFATIYTNQPTSFEGKTWTTDHTDAPFPRLTVDQNRAAWNYQNNDFMLQNSRYIRLKSLVVGYTLPSNWTKRAKLNRVRIYFSGNDLWESTSIKDGYDPEMGETSQNVGYPFYRTWSFGLNVGL</sequence>
<dbReference type="Pfam" id="PF07715">
    <property type="entry name" value="Plug"/>
    <property type="match status" value="1"/>
</dbReference>
<dbReference type="InterPro" id="IPR023996">
    <property type="entry name" value="TonB-dep_OMP_SusC/RagA"/>
</dbReference>
<evidence type="ECO:0000256" key="2">
    <source>
        <dbReference type="ARBA" id="ARBA00022448"/>
    </source>
</evidence>
<evidence type="ECO:0000256" key="8">
    <source>
        <dbReference type="PROSITE-ProRule" id="PRU01360"/>
    </source>
</evidence>
<dbReference type="InterPro" id="IPR008969">
    <property type="entry name" value="CarboxyPept-like_regulatory"/>
</dbReference>
<evidence type="ECO:0000256" key="1">
    <source>
        <dbReference type="ARBA" id="ARBA00004571"/>
    </source>
</evidence>
<dbReference type="PANTHER" id="PTHR30069:SF29">
    <property type="entry name" value="HEMOGLOBIN AND HEMOGLOBIN-HAPTOGLOBIN-BINDING PROTEIN 1-RELATED"/>
    <property type="match status" value="1"/>
</dbReference>
<dbReference type="EMBL" id="BAAAZC010000031">
    <property type="protein sequence ID" value="GAA3990180.1"/>
    <property type="molecule type" value="Genomic_DNA"/>
</dbReference>
<comment type="caution">
    <text evidence="10">The sequence shown here is derived from an EMBL/GenBank/DDBJ whole genome shotgun (WGS) entry which is preliminary data.</text>
</comment>
<dbReference type="PANTHER" id="PTHR30069">
    <property type="entry name" value="TONB-DEPENDENT OUTER MEMBRANE RECEPTOR"/>
    <property type="match status" value="1"/>
</dbReference>
<comment type="similarity">
    <text evidence="8">Belongs to the TonB-dependent receptor family.</text>
</comment>
<keyword evidence="10" id="KW-0675">Receptor</keyword>
<evidence type="ECO:0000313" key="10">
    <source>
        <dbReference type="EMBL" id="GAA3990180.1"/>
    </source>
</evidence>
<dbReference type="Gene3D" id="2.60.40.1120">
    <property type="entry name" value="Carboxypeptidase-like, regulatory domain"/>
    <property type="match status" value="1"/>
</dbReference>
<evidence type="ECO:0000256" key="7">
    <source>
        <dbReference type="ARBA" id="ARBA00023237"/>
    </source>
</evidence>
<keyword evidence="4 8" id="KW-0812">Transmembrane</keyword>
<dbReference type="InterPro" id="IPR036942">
    <property type="entry name" value="Beta-barrel_TonB_sf"/>
</dbReference>
<proteinExistence type="inferred from homology"/>
<evidence type="ECO:0000259" key="9">
    <source>
        <dbReference type="Pfam" id="PF07715"/>
    </source>
</evidence>
<reference evidence="11" key="1">
    <citation type="journal article" date="2019" name="Int. J. Syst. Evol. Microbiol.">
        <title>The Global Catalogue of Microorganisms (GCM) 10K type strain sequencing project: providing services to taxonomists for standard genome sequencing and annotation.</title>
        <authorList>
            <consortium name="The Broad Institute Genomics Platform"/>
            <consortium name="The Broad Institute Genome Sequencing Center for Infectious Disease"/>
            <person name="Wu L."/>
            <person name="Ma J."/>
        </authorList>
    </citation>
    <scope>NUCLEOTIDE SEQUENCE [LARGE SCALE GENOMIC DNA]</scope>
    <source>
        <strain evidence="11">JCM 16601</strain>
    </source>
</reference>
<evidence type="ECO:0000256" key="4">
    <source>
        <dbReference type="ARBA" id="ARBA00022692"/>
    </source>
</evidence>
<evidence type="ECO:0000256" key="6">
    <source>
        <dbReference type="ARBA" id="ARBA00023136"/>
    </source>
</evidence>
<dbReference type="NCBIfam" id="TIGR04056">
    <property type="entry name" value="OMP_RagA_SusC"/>
    <property type="match status" value="1"/>
</dbReference>
<dbReference type="Pfam" id="PF13715">
    <property type="entry name" value="CarbopepD_reg_2"/>
    <property type="match status" value="1"/>
</dbReference>
<organism evidence="10 11">
    <name type="scientific">Mucilaginibacter dorajii</name>
    <dbReference type="NCBI Taxonomy" id="692994"/>
    <lineage>
        <taxon>Bacteria</taxon>
        <taxon>Pseudomonadati</taxon>
        <taxon>Bacteroidota</taxon>
        <taxon>Sphingobacteriia</taxon>
        <taxon>Sphingobacteriales</taxon>
        <taxon>Sphingobacteriaceae</taxon>
        <taxon>Mucilaginibacter</taxon>
    </lineage>
</organism>
<dbReference type="InterPro" id="IPR023997">
    <property type="entry name" value="TonB-dep_OMP_SusC/RagA_CS"/>
</dbReference>
<dbReference type="InterPro" id="IPR012910">
    <property type="entry name" value="Plug_dom"/>
</dbReference>
<gene>
    <name evidence="10" type="ORF">GCM10022210_49620</name>
</gene>
<dbReference type="Proteomes" id="UP001500742">
    <property type="component" value="Unassembled WGS sequence"/>
</dbReference>
<keyword evidence="7 8" id="KW-0998">Cell outer membrane</keyword>
<accession>A0ABP7QZ22</accession>
<dbReference type="NCBIfam" id="TIGR04057">
    <property type="entry name" value="SusC_RagA_signa"/>
    <property type="match status" value="1"/>
</dbReference>
<evidence type="ECO:0000256" key="5">
    <source>
        <dbReference type="ARBA" id="ARBA00022729"/>
    </source>
</evidence>
<dbReference type="SUPFAM" id="SSF49464">
    <property type="entry name" value="Carboxypeptidase regulatory domain-like"/>
    <property type="match status" value="1"/>
</dbReference>
<protein>
    <submittedName>
        <fullName evidence="10">TonB-dependent receptor</fullName>
    </submittedName>
</protein>
<keyword evidence="5" id="KW-0732">Signal</keyword>
<keyword evidence="6 8" id="KW-0472">Membrane</keyword>
<keyword evidence="3 8" id="KW-1134">Transmembrane beta strand</keyword>
<dbReference type="SUPFAM" id="SSF56935">
    <property type="entry name" value="Porins"/>
    <property type="match status" value="1"/>
</dbReference>
<evidence type="ECO:0000256" key="3">
    <source>
        <dbReference type="ARBA" id="ARBA00022452"/>
    </source>
</evidence>
<feature type="domain" description="TonB-dependent receptor plug" evidence="9">
    <location>
        <begin position="98"/>
        <end position="204"/>
    </location>
</feature>
<dbReference type="Gene3D" id="2.40.170.20">
    <property type="entry name" value="TonB-dependent receptor, beta-barrel domain"/>
    <property type="match status" value="1"/>
</dbReference>
<name>A0ABP7QZ22_9SPHI</name>
<dbReference type="PROSITE" id="PS52016">
    <property type="entry name" value="TONB_DEPENDENT_REC_3"/>
    <property type="match status" value="1"/>
</dbReference>
<evidence type="ECO:0000313" key="11">
    <source>
        <dbReference type="Proteomes" id="UP001500742"/>
    </source>
</evidence>
<keyword evidence="11" id="KW-1185">Reference proteome</keyword>
<dbReference type="InterPro" id="IPR039426">
    <property type="entry name" value="TonB-dep_rcpt-like"/>
</dbReference>
<dbReference type="Gene3D" id="2.170.130.10">
    <property type="entry name" value="TonB-dependent receptor, plug domain"/>
    <property type="match status" value="1"/>
</dbReference>